<sequence>MFLEGHLGSIYGVDFSPNGYHIATGSSDNSCKIWDLRRRQTVYTIPAHTNLISSVKYDQDGGNFLVTSSYDCTVKIWSNKTWQPLKTLQGHDGKVMSVDISANSHFIATTSYDRTLKLWAPEI</sequence>
<dbReference type="PRINTS" id="PR00320">
    <property type="entry name" value="GPROTEINBRPT"/>
</dbReference>
<evidence type="ECO:0000256" key="1">
    <source>
        <dbReference type="ARBA" id="ARBA00022574"/>
    </source>
</evidence>
<dbReference type="SMART" id="SM00320">
    <property type="entry name" value="WD40"/>
    <property type="match status" value="3"/>
</dbReference>
<dbReference type="InterPro" id="IPR019775">
    <property type="entry name" value="WD40_repeat_CS"/>
</dbReference>
<keyword evidence="2" id="KW-0677">Repeat</keyword>
<evidence type="ECO:0000313" key="5">
    <source>
        <dbReference type="Proteomes" id="UP000015102"/>
    </source>
</evidence>
<dbReference type="InterPro" id="IPR020472">
    <property type="entry name" value="WD40_PAC1"/>
</dbReference>
<feature type="repeat" description="WD" evidence="3">
    <location>
        <begin position="45"/>
        <end position="87"/>
    </location>
</feature>
<dbReference type="SUPFAM" id="SSF50978">
    <property type="entry name" value="WD40 repeat-like"/>
    <property type="match status" value="1"/>
</dbReference>
<evidence type="ECO:0000313" key="4">
    <source>
        <dbReference type="EnsemblMetazoa" id="MESCA002643-PA"/>
    </source>
</evidence>
<dbReference type="PROSITE" id="PS50294">
    <property type="entry name" value="WD_REPEATS_REGION"/>
    <property type="match status" value="3"/>
</dbReference>
<dbReference type="InterPro" id="IPR001680">
    <property type="entry name" value="WD40_rpt"/>
</dbReference>
<dbReference type="EnsemblMetazoa" id="MESCA002643-RA">
    <property type="protein sequence ID" value="MESCA002643-PA"/>
    <property type="gene ID" value="MESCA002643"/>
</dbReference>
<evidence type="ECO:0000256" key="2">
    <source>
        <dbReference type="ARBA" id="ARBA00022737"/>
    </source>
</evidence>
<dbReference type="InterPro" id="IPR015943">
    <property type="entry name" value="WD40/YVTN_repeat-like_dom_sf"/>
</dbReference>
<organism evidence="4 5">
    <name type="scientific">Megaselia scalaris</name>
    <name type="common">Humpbacked fly</name>
    <name type="synonym">Phora scalaris</name>
    <dbReference type="NCBI Taxonomy" id="36166"/>
    <lineage>
        <taxon>Eukaryota</taxon>
        <taxon>Metazoa</taxon>
        <taxon>Ecdysozoa</taxon>
        <taxon>Arthropoda</taxon>
        <taxon>Hexapoda</taxon>
        <taxon>Insecta</taxon>
        <taxon>Pterygota</taxon>
        <taxon>Neoptera</taxon>
        <taxon>Endopterygota</taxon>
        <taxon>Diptera</taxon>
        <taxon>Brachycera</taxon>
        <taxon>Muscomorpha</taxon>
        <taxon>Platypezoidea</taxon>
        <taxon>Phoridae</taxon>
        <taxon>Megaseliini</taxon>
        <taxon>Megaselia</taxon>
    </lineage>
</organism>
<feature type="repeat" description="WD" evidence="3">
    <location>
        <begin position="3"/>
        <end position="44"/>
    </location>
</feature>
<dbReference type="PROSITE" id="PS50082">
    <property type="entry name" value="WD_REPEATS_2"/>
    <property type="match status" value="3"/>
</dbReference>
<dbReference type="GO" id="GO:0046540">
    <property type="term" value="C:U4/U6 x U5 tri-snRNP complex"/>
    <property type="evidence" value="ECO:0007669"/>
    <property type="project" value="TreeGrafter"/>
</dbReference>
<dbReference type="Pfam" id="PF00400">
    <property type="entry name" value="WD40"/>
    <property type="match status" value="3"/>
</dbReference>
<dbReference type="Gene3D" id="2.130.10.10">
    <property type="entry name" value="YVTN repeat-like/Quinoprotein amine dehydrogenase"/>
    <property type="match status" value="1"/>
</dbReference>
<dbReference type="GO" id="GO:0030621">
    <property type="term" value="F:U4 snRNA binding"/>
    <property type="evidence" value="ECO:0007669"/>
    <property type="project" value="TreeGrafter"/>
</dbReference>
<dbReference type="EMBL" id="CAQQ02163786">
    <property type="status" value="NOT_ANNOTATED_CDS"/>
    <property type="molecule type" value="Genomic_DNA"/>
</dbReference>
<dbReference type="GO" id="GO:0017070">
    <property type="term" value="F:U6 snRNA binding"/>
    <property type="evidence" value="ECO:0007669"/>
    <property type="project" value="TreeGrafter"/>
</dbReference>
<protein>
    <submittedName>
        <fullName evidence="4">Uncharacterized protein</fullName>
    </submittedName>
</protein>
<dbReference type="AlphaFoldDB" id="T1GGW2"/>
<keyword evidence="5" id="KW-1185">Reference proteome</keyword>
<feature type="repeat" description="WD" evidence="3">
    <location>
        <begin position="88"/>
        <end position="123"/>
    </location>
</feature>
<proteinExistence type="predicted"/>
<name>T1GGW2_MEGSC</name>
<reference evidence="4" key="2">
    <citation type="submission" date="2015-06" db="UniProtKB">
        <authorList>
            <consortium name="EnsemblMetazoa"/>
        </authorList>
    </citation>
    <scope>IDENTIFICATION</scope>
</reference>
<dbReference type="InterPro" id="IPR036322">
    <property type="entry name" value="WD40_repeat_dom_sf"/>
</dbReference>
<accession>T1GGW2</accession>
<dbReference type="HOGENOM" id="CLU_000288_57_30_1"/>
<dbReference type="PANTHER" id="PTHR19846">
    <property type="entry name" value="WD40 REPEAT PROTEIN"/>
    <property type="match status" value="1"/>
</dbReference>
<dbReference type="Proteomes" id="UP000015102">
    <property type="component" value="Unassembled WGS sequence"/>
</dbReference>
<dbReference type="PANTHER" id="PTHR19846:SF0">
    <property type="entry name" value="PRE-MRNA PROCESSING FACTOR 4"/>
    <property type="match status" value="1"/>
</dbReference>
<evidence type="ECO:0000256" key="3">
    <source>
        <dbReference type="PROSITE-ProRule" id="PRU00221"/>
    </source>
</evidence>
<dbReference type="PROSITE" id="PS00678">
    <property type="entry name" value="WD_REPEATS_1"/>
    <property type="match status" value="1"/>
</dbReference>
<dbReference type="OMA" id="DWIRNAC"/>
<dbReference type="STRING" id="36166.T1GGW2"/>
<reference evidence="5" key="1">
    <citation type="submission" date="2013-02" db="EMBL/GenBank/DDBJ databases">
        <authorList>
            <person name="Hughes D."/>
        </authorList>
    </citation>
    <scope>NUCLEOTIDE SEQUENCE</scope>
    <source>
        <strain>Durham</strain>
        <strain evidence="5">NC isolate 2 -- Noor lab</strain>
    </source>
</reference>
<keyword evidence="1 3" id="KW-0853">WD repeat</keyword>
<dbReference type="FunFam" id="2.130.10.10:FF:000411">
    <property type="entry name" value="U4/U6 small nuclear ribonucleoprotein Prp4"/>
    <property type="match status" value="1"/>
</dbReference>
<dbReference type="GO" id="GO:0000398">
    <property type="term" value="P:mRNA splicing, via spliceosome"/>
    <property type="evidence" value="ECO:0007669"/>
    <property type="project" value="TreeGrafter"/>
</dbReference>